<dbReference type="PANTHER" id="PTHR31350:SF21">
    <property type="entry name" value="F-BOX ONLY PROTEIN 21"/>
    <property type="match status" value="1"/>
</dbReference>
<dbReference type="RefSeq" id="WP_106890113.1">
    <property type="nucleotide sequence ID" value="NZ_CP027860.1"/>
</dbReference>
<evidence type="ECO:0000259" key="2">
    <source>
        <dbReference type="Pfam" id="PF13369"/>
    </source>
</evidence>
<accession>A0A2P1PMV6</accession>
<dbReference type="SUPFAM" id="SSF48452">
    <property type="entry name" value="TPR-like"/>
    <property type="match status" value="1"/>
</dbReference>
<sequence length="284" mass="32134">MTAEAQTKDAAWDALRTADAQSIDLVEGALLIAGDEYPESEIDACRQMLAEHETALQARVADVPPGLARLRTLNEYLFETERFQGNDDDYYDPRNSYLNQVLTRRLGNPISLSILQIALGRSLGLEIEGVSFPGHFLTSLNLDDGVVVLDPYHRGRSLSLEELRKRASSYLKAHPFDDEQMSRLLDPAQPRSILGRILRNLKQLYSERGEIERALRCSDRLVTLFDDTDPDERRDRGSLYQQAGHMHAAILDWRDYLQRKPDAEDAAAIRAELIVHARPGPRLN</sequence>
<dbReference type="EMBL" id="CP027860">
    <property type="protein sequence ID" value="AVP96184.1"/>
    <property type="molecule type" value="Genomic_DNA"/>
</dbReference>
<dbReference type="AlphaFoldDB" id="A0A2P1PMV6"/>
<reference evidence="3 4" key="2">
    <citation type="submission" date="2018-03" db="EMBL/GenBank/DDBJ databases">
        <authorList>
            <person name="Keele B.F."/>
        </authorList>
    </citation>
    <scope>NUCLEOTIDE SEQUENCE [LARGE SCALE GENOMIC DNA]</scope>
    <source>
        <strain evidence="3 4">D13</strain>
    </source>
</reference>
<reference evidence="3 4" key="1">
    <citation type="submission" date="2018-03" db="EMBL/GenBank/DDBJ databases">
        <title>Ahniella affigens gen. nov., sp. nov., a gammaproteobacterium isolated from sandy soil near a stream.</title>
        <authorList>
            <person name="Ko Y."/>
            <person name="Kim J.-H."/>
        </authorList>
    </citation>
    <scope>NUCLEOTIDE SEQUENCE [LARGE SCALE GENOMIC DNA]</scope>
    <source>
        <strain evidence="3 4">D13</strain>
    </source>
</reference>
<dbReference type="Proteomes" id="UP000241074">
    <property type="component" value="Chromosome"/>
</dbReference>
<name>A0A2P1PMV6_9GAMM</name>
<keyword evidence="4" id="KW-1185">Reference proteome</keyword>
<dbReference type="Gene3D" id="1.25.40.10">
    <property type="entry name" value="Tetratricopeptide repeat domain"/>
    <property type="match status" value="1"/>
</dbReference>
<dbReference type="KEGG" id="xba:C7S18_02780"/>
<evidence type="ECO:0000313" key="4">
    <source>
        <dbReference type="Proteomes" id="UP000241074"/>
    </source>
</evidence>
<dbReference type="InterPro" id="IPR011990">
    <property type="entry name" value="TPR-like_helical_dom_sf"/>
</dbReference>
<dbReference type="OrthoDB" id="232498at2"/>
<feature type="domain" description="Protein SirB1 N-terminal" evidence="2">
    <location>
        <begin position="45"/>
        <end position="199"/>
    </location>
</feature>
<dbReference type="Pfam" id="PF13369">
    <property type="entry name" value="Transglut_core2"/>
    <property type="match status" value="1"/>
</dbReference>
<comment type="similarity">
    <text evidence="1">Belongs to the UPF0162 family.</text>
</comment>
<evidence type="ECO:0000256" key="1">
    <source>
        <dbReference type="ARBA" id="ARBA00007100"/>
    </source>
</evidence>
<proteinExistence type="inferred from homology"/>
<organism evidence="3 4">
    <name type="scientific">Ahniella affigens</name>
    <dbReference type="NCBI Taxonomy" id="2021234"/>
    <lineage>
        <taxon>Bacteria</taxon>
        <taxon>Pseudomonadati</taxon>
        <taxon>Pseudomonadota</taxon>
        <taxon>Gammaproteobacteria</taxon>
        <taxon>Lysobacterales</taxon>
        <taxon>Rhodanobacteraceae</taxon>
        <taxon>Ahniella</taxon>
    </lineage>
</organism>
<dbReference type="PANTHER" id="PTHR31350">
    <property type="entry name" value="SI:DKEY-261L7.2"/>
    <property type="match status" value="1"/>
</dbReference>
<gene>
    <name evidence="3" type="ORF">C7S18_02780</name>
</gene>
<dbReference type="Pfam" id="PF13371">
    <property type="entry name" value="TPR_9"/>
    <property type="match status" value="1"/>
</dbReference>
<evidence type="ECO:0000313" key="3">
    <source>
        <dbReference type="EMBL" id="AVP96184.1"/>
    </source>
</evidence>
<dbReference type="InterPro" id="IPR032698">
    <property type="entry name" value="SirB1_N"/>
</dbReference>
<protein>
    <recommendedName>
        <fullName evidence="2">Protein SirB1 N-terminal domain-containing protein</fullName>
    </recommendedName>
</protein>